<evidence type="ECO:0000313" key="2">
    <source>
        <dbReference type="Proteomes" id="UP000307507"/>
    </source>
</evidence>
<evidence type="ECO:0000313" key="1">
    <source>
        <dbReference type="EMBL" id="THF51478.1"/>
    </source>
</evidence>
<dbReference type="PROSITE" id="PS51257">
    <property type="entry name" value="PROKAR_LIPOPROTEIN"/>
    <property type="match status" value="1"/>
</dbReference>
<sequence length="213" mass="24602">MIRYSIILAAFLLFGCGKDKHILLPKSGRTIVKDVADISPIYMLFQVNGNDTLVEVDKQTIISTTNWIFNIDKRFPLKKIMPEVIKLQNRKGSHKGEAQVANYYSYADSIGKNMAFIPFTDVVYTLGTQKDFAEHGKASLVLKFDKQNQLTVNGIAVKPEEFHRTVEKMYTKPTVLFLHFDKELLYDHYIADKILLSWWKQPNVTISNKEYIY</sequence>
<organism evidence="1 2">
    <name type="scientific">Flavobacterium supellecticarium</name>
    <dbReference type="NCBI Taxonomy" id="2565924"/>
    <lineage>
        <taxon>Bacteria</taxon>
        <taxon>Pseudomonadati</taxon>
        <taxon>Bacteroidota</taxon>
        <taxon>Flavobacteriia</taxon>
        <taxon>Flavobacteriales</taxon>
        <taxon>Flavobacteriaceae</taxon>
        <taxon>Flavobacterium</taxon>
    </lineage>
</organism>
<keyword evidence="2" id="KW-1185">Reference proteome</keyword>
<protein>
    <recommendedName>
        <fullName evidence="3">Lipoprotein</fullName>
    </recommendedName>
</protein>
<dbReference type="RefSeq" id="WP_136402462.1">
    <property type="nucleotide sequence ID" value="NZ_SSNZ01000002.1"/>
</dbReference>
<comment type="caution">
    <text evidence="1">The sequence shown here is derived from an EMBL/GenBank/DDBJ whole genome shotgun (WGS) entry which is preliminary data.</text>
</comment>
<accession>A0A4S3ZZN8</accession>
<name>A0A4S3ZZN8_9FLAO</name>
<gene>
    <name evidence="1" type="ORF">E6C50_06865</name>
</gene>
<dbReference type="EMBL" id="SSNZ01000002">
    <property type="protein sequence ID" value="THF51478.1"/>
    <property type="molecule type" value="Genomic_DNA"/>
</dbReference>
<evidence type="ECO:0008006" key="3">
    <source>
        <dbReference type="Google" id="ProtNLM"/>
    </source>
</evidence>
<reference evidence="1 2" key="1">
    <citation type="submission" date="2019-04" db="EMBL/GenBank/DDBJ databases">
        <title>Flavobacterium sp. nov. isolated from construction timber.</title>
        <authorList>
            <person name="Lin S.-Y."/>
            <person name="Chang C.-T."/>
            <person name="Young C.-C."/>
        </authorList>
    </citation>
    <scope>NUCLEOTIDE SEQUENCE [LARGE SCALE GENOMIC DNA]</scope>
    <source>
        <strain evidence="1 2">CC-CTC003</strain>
    </source>
</reference>
<proteinExistence type="predicted"/>
<dbReference type="OrthoDB" id="1148707at2"/>
<dbReference type="AlphaFoldDB" id="A0A4S3ZZN8"/>
<dbReference type="Proteomes" id="UP000307507">
    <property type="component" value="Unassembled WGS sequence"/>
</dbReference>